<dbReference type="PANTHER" id="PTHR21301:SF10">
    <property type="entry name" value="REVERSE TRANSCRIPTASE DOMAIN-CONTAINING PROTEIN"/>
    <property type="match status" value="1"/>
</dbReference>
<protein>
    <submittedName>
        <fullName evidence="4">Reverse transcriptase domain-containing protein</fullName>
    </submittedName>
</protein>
<evidence type="ECO:0000259" key="1">
    <source>
        <dbReference type="PROSITE" id="PS50878"/>
    </source>
</evidence>
<dbReference type="InterPro" id="IPR000477">
    <property type="entry name" value="RT_dom"/>
</dbReference>
<dbReference type="EMBL" id="UYRT01034490">
    <property type="protein sequence ID" value="VDK78684.1"/>
    <property type="molecule type" value="Genomic_DNA"/>
</dbReference>
<dbReference type="AlphaFoldDB" id="A0A183DMD1"/>
<evidence type="ECO:0000313" key="3">
    <source>
        <dbReference type="Proteomes" id="UP000271098"/>
    </source>
</evidence>
<evidence type="ECO:0000313" key="2">
    <source>
        <dbReference type="EMBL" id="VDK78684.1"/>
    </source>
</evidence>
<feature type="domain" description="Reverse transcriptase" evidence="1">
    <location>
        <begin position="1"/>
        <end position="83"/>
    </location>
</feature>
<dbReference type="OrthoDB" id="9978868at2759"/>
<name>A0A183DMD1_9BILA</name>
<dbReference type="Proteomes" id="UP000271098">
    <property type="component" value="Unassembled WGS sequence"/>
</dbReference>
<dbReference type="PANTHER" id="PTHR21301">
    <property type="entry name" value="REVERSE TRANSCRIPTASE"/>
    <property type="match status" value="1"/>
</dbReference>
<sequence>MLRIIFEETNVQFSGYIFKQIQGVPVGGNTSPDIADLTLSVMEYRFLRKNPGFHFHLFRYIDDILMSTVPTLRKLPATSMGPA</sequence>
<evidence type="ECO:0000313" key="4">
    <source>
        <dbReference type="WBParaSite" id="GPUH_0000988301-mRNA-1"/>
    </source>
</evidence>
<proteinExistence type="predicted"/>
<reference evidence="4" key="1">
    <citation type="submission" date="2016-06" db="UniProtKB">
        <authorList>
            <consortium name="WormBaseParasite"/>
        </authorList>
    </citation>
    <scope>IDENTIFICATION</scope>
</reference>
<dbReference type="PROSITE" id="PS50878">
    <property type="entry name" value="RT_POL"/>
    <property type="match status" value="1"/>
</dbReference>
<dbReference type="WBParaSite" id="GPUH_0000988301-mRNA-1">
    <property type="protein sequence ID" value="GPUH_0000988301-mRNA-1"/>
    <property type="gene ID" value="GPUH_0000988301"/>
</dbReference>
<gene>
    <name evidence="2" type="ORF">GPUH_LOCUS9872</name>
</gene>
<keyword evidence="3" id="KW-1185">Reference proteome</keyword>
<accession>A0A183DMD1</accession>
<reference evidence="2 3" key="2">
    <citation type="submission" date="2018-11" db="EMBL/GenBank/DDBJ databases">
        <authorList>
            <consortium name="Pathogen Informatics"/>
        </authorList>
    </citation>
    <scope>NUCLEOTIDE SEQUENCE [LARGE SCALE GENOMIC DNA]</scope>
</reference>
<organism evidence="4">
    <name type="scientific">Gongylonema pulchrum</name>
    <dbReference type="NCBI Taxonomy" id="637853"/>
    <lineage>
        <taxon>Eukaryota</taxon>
        <taxon>Metazoa</taxon>
        <taxon>Ecdysozoa</taxon>
        <taxon>Nematoda</taxon>
        <taxon>Chromadorea</taxon>
        <taxon>Rhabditida</taxon>
        <taxon>Spirurina</taxon>
        <taxon>Spiruromorpha</taxon>
        <taxon>Spiruroidea</taxon>
        <taxon>Gongylonematidae</taxon>
        <taxon>Gongylonema</taxon>
    </lineage>
</organism>